<dbReference type="CDD" id="cd22641">
    <property type="entry name" value="C24-like"/>
    <property type="match status" value="1"/>
</dbReference>
<evidence type="ECO:0000313" key="2">
    <source>
        <dbReference type="EMBL" id="EMA57163.1"/>
    </source>
</evidence>
<evidence type="ECO:0000313" key="3">
    <source>
        <dbReference type="Proteomes" id="UP000011650"/>
    </source>
</evidence>
<feature type="region of interest" description="Disordered" evidence="1">
    <location>
        <begin position="178"/>
        <end position="226"/>
    </location>
</feature>
<reference evidence="2 3" key="1">
    <citation type="journal article" date="2014" name="PLoS Genet.">
        <title>Phylogenetically driven sequencing of extremely halophilic archaea reveals strategies for static and dynamic osmo-response.</title>
        <authorList>
            <person name="Becker E.A."/>
            <person name="Seitzer P.M."/>
            <person name="Tritt A."/>
            <person name="Larsen D."/>
            <person name="Krusor M."/>
            <person name="Yao A.I."/>
            <person name="Wu D."/>
            <person name="Madern D."/>
            <person name="Eisen J.A."/>
            <person name="Darling A.E."/>
            <person name="Facciotti M.T."/>
        </authorList>
    </citation>
    <scope>NUCLEOTIDE SEQUENCE [LARGE SCALE GENOMIC DNA]</scope>
    <source>
        <strain evidence="2 3">DSM 21995</strain>
    </source>
</reference>
<organism evidence="2 3">
    <name type="scientific">Halorubrum lipolyticum DSM 21995</name>
    <dbReference type="NCBI Taxonomy" id="1227482"/>
    <lineage>
        <taxon>Archaea</taxon>
        <taxon>Methanobacteriati</taxon>
        <taxon>Methanobacteriota</taxon>
        <taxon>Stenosarchaea group</taxon>
        <taxon>Halobacteria</taxon>
        <taxon>Halobacteriales</taxon>
        <taxon>Haloferacaceae</taxon>
        <taxon>Halorubrum</taxon>
    </lineage>
</organism>
<dbReference type="Proteomes" id="UP000011650">
    <property type="component" value="Unassembled WGS sequence"/>
</dbReference>
<name>M0NHW1_9EURY</name>
<dbReference type="OrthoDB" id="331579at2157"/>
<sequence>MTGIASGGGGGYDYVESFFPDDAEEGESLYHLTEDAAFVYTGTEWTEQTVTEHGQLSGVSEGDHRTDQQVSDLAPVQNRYTDSEASNAAPVQTVNGRDGDVTGLFEASNYTPEADTHDPVPSGVITMWSGSTGDVPSGWTLCDGSDGTPDLRDRFVAGAGGQYAAGDTGGSDSVQLTESEMPSHTHGTNAVSPGGGGTNYGTEFSQDHDPANIEDTGGDEPHENRPPFYALAFIMKV</sequence>
<protein>
    <submittedName>
        <fullName evidence="2">Tail collar domain-containing protein</fullName>
    </submittedName>
</protein>
<proteinExistence type="predicted"/>
<keyword evidence="3" id="KW-1185">Reference proteome</keyword>
<comment type="caution">
    <text evidence="2">The sequence shown here is derived from an EMBL/GenBank/DDBJ whole genome shotgun (WGS) entry which is preliminary data.</text>
</comment>
<accession>M0NHW1</accession>
<dbReference type="EMBL" id="AOJG01000041">
    <property type="protein sequence ID" value="EMA57163.1"/>
    <property type="molecule type" value="Genomic_DNA"/>
</dbReference>
<dbReference type="RefSeq" id="WP_008008231.1">
    <property type="nucleotide sequence ID" value="NZ_AOJG01000041.1"/>
</dbReference>
<feature type="compositionally biased region" description="Polar residues" evidence="1">
    <location>
        <begin position="178"/>
        <end position="191"/>
    </location>
</feature>
<gene>
    <name evidence="2" type="ORF">C469_15563</name>
</gene>
<dbReference type="PATRIC" id="fig|1227482.3.peg.3145"/>
<dbReference type="SUPFAM" id="SSF88874">
    <property type="entry name" value="Receptor-binding domain of short tail fibre protein gp12"/>
    <property type="match status" value="1"/>
</dbReference>
<evidence type="ECO:0000256" key="1">
    <source>
        <dbReference type="SAM" id="MobiDB-lite"/>
    </source>
</evidence>
<dbReference type="STRING" id="1227482.C469_15563"/>
<dbReference type="AlphaFoldDB" id="M0NHW1"/>